<evidence type="ECO:0000259" key="6">
    <source>
        <dbReference type="Pfam" id="PF04116"/>
    </source>
</evidence>
<keyword evidence="4 5" id="KW-0472">Membrane</keyword>
<dbReference type="OrthoDB" id="1658724at2759"/>
<dbReference type="PANTHER" id="PTHR11863">
    <property type="entry name" value="STEROL DESATURASE"/>
    <property type="match status" value="1"/>
</dbReference>
<evidence type="ECO:0000256" key="4">
    <source>
        <dbReference type="ARBA" id="ARBA00023136"/>
    </source>
</evidence>
<dbReference type="Pfam" id="PF04116">
    <property type="entry name" value="FA_hydroxylase"/>
    <property type="match status" value="1"/>
</dbReference>
<dbReference type="GO" id="GO:0005506">
    <property type="term" value="F:iron ion binding"/>
    <property type="evidence" value="ECO:0007669"/>
    <property type="project" value="InterPro"/>
</dbReference>
<dbReference type="GO" id="GO:0016491">
    <property type="term" value="F:oxidoreductase activity"/>
    <property type="evidence" value="ECO:0007669"/>
    <property type="project" value="InterPro"/>
</dbReference>
<proteinExistence type="predicted"/>
<dbReference type="GO" id="GO:0016020">
    <property type="term" value="C:membrane"/>
    <property type="evidence" value="ECO:0007669"/>
    <property type="project" value="UniProtKB-SubCell"/>
</dbReference>
<evidence type="ECO:0000256" key="2">
    <source>
        <dbReference type="ARBA" id="ARBA00022692"/>
    </source>
</evidence>
<dbReference type="GO" id="GO:0008610">
    <property type="term" value="P:lipid biosynthetic process"/>
    <property type="evidence" value="ECO:0007669"/>
    <property type="project" value="InterPro"/>
</dbReference>
<comment type="subcellular location">
    <subcellularLocation>
        <location evidence="1">Membrane</location>
    </subcellularLocation>
</comment>
<keyword evidence="3 5" id="KW-1133">Transmembrane helix</keyword>
<feature type="transmembrane region" description="Helical" evidence="5">
    <location>
        <begin position="32"/>
        <end position="55"/>
    </location>
</feature>
<keyword evidence="8" id="KW-1185">Reference proteome</keyword>
<evidence type="ECO:0000313" key="7">
    <source>
        <dbReference type="EMBL" id="KAG8440169.1"/>
    </source>
</evidence>
<feature type="domain" description="Fatty acid hydroxylase" evidence="6">
    <location>
        <begin position="124"/>
        <end position="248"/>
    </location>
</feature>
<evidence type="ECO:0000256" key="1">
    <source>
        <dbReference type="ARBA" id="ARBA00004370"/>
    </source>
</evidence>
<dbReference type="Proteomes" id="UP000812440">
    <property type="component" value="Chromosome 3"/>
</dbReference>
<gene>
    <name evidence="7" type="ORF">GDO86_006102</name>
</gene>
<keyword evidence="2 5" id="KW-0812">Transmembrane</keyword>
<sequence>MNSPICQQKHLLLQSFWDYIHAEFGEFVCSPFFPLILTFFGFLSFSFPFAILDLLGEKNFLYQYKIQKDKHPTLNMMMLCLWRAIFNHLFYAIPGILLNWFWMPPVILPATAPSVCTLLVEIFGCLLLFDFQYYIWHFIHHKNLWLYKKVHAIHHTYVAPFSWSSQNLTGYELVTLGFWSNTNPISLGCHPLSFWSCSLLSIWLSVEDHSGYNFPWFLGGALAHDLHHQRPDTNFSPFFRHWDLIFGTTS</sequence>
<comment type="caution">
    <text evidence="7">The sequence shown here is derived from an EMBL/GenBank/DDBJ whole genome shotgun (WGS) entry which is preliminary data.</text>
</comment>
<dbReference type="EMBL" id="JAACNH010000006">
    <property type="protein sequence ID" value="KAG8440169.1"/>
    <property type="molecule type" value="Genomic_DNA"/>
</dbReference>
<evidence type="ECO:0000256" key="5">
    <source>
        <dbReference type="SAM" id="Phobius"/>
    </source>
</evidence>
<reference evidence="7" key="1">
    <citation type="thesis" date="2020" institute="ProQuest LLC" country="789 East Eisenhower Parkway, Ann Arbor, MI, USA">
        <title>Comparative Genomics and Chromosome Evolution.</title>
        <authorList>
            <person name="Mudd A.B."/>
        </authorList>
    </citation>
    <scope>NUCLEOTIDE SEQUENCE</scope>
    <source>
        <strain evidence="7">Female2</strain>
        <tissue evidence="7">Blood</tissue>
    </source>
</reference>
<accession>A0A8T2J4M5</accession>
<evidence type="ECO:0000313" key="8">
    <source>
        <dbReference type="Proteomes" id="UP000812440"/>
    </source>
</evidence>
<evidence type="ECO:0000256" key="3">
    <source>
        <dbReference type="ARBA" id="ARBA00022989"/>
    </source>
</evidence>
<dbReference type="InterPro" id="IPR050307">
    <property type="entry name" value="Sterol_Desaturase_Related"/>
</dbReference>
<feature type="transmembrane region" description="Helical" evidence="5">
    <location>
        <begin position="107"/>
        <end position="129"/>
    </location>
</feature>
<name>A0A8T2J4M5_9PIPI</name>
<organism evidence="7 8">
    <name type="scientific">Hymenochirus boettgeri</name>
    <name type="common">Congo dwarf clawed frog</name>
    <dbReference type="NCBI Taxonomy" id="247094"/>
    <lineage>
        <taxon>Eukaryota</taxon>
        <taxon>Metazoa</taxon>
        <taxon>Chordata</taxon>
        <taxon>Craniata</taxon>
        <taxon>Vertebrata</taxon>
        <taxon>Euteleostomi</taxon>
        <taxon>Amphibia</taxon>
        <taxon>Batrachia</taxon>
        <taxon>Anura</taxon>
        <taxon>Pipoidea</taxon>
        <taxon>Pipidae</taxon>
        <taxon>Pipinae</taxon>
        <taxon>Hymenochirus</taxon>
    </lineage>
</organism>
<protein>
    <recommendedName>
        <fullName evidence="6">Fatty acid hydroxylase domain-containing protein</fullName>
    </recommendedName>
</protein>
<feature type="transmembrane region" description="Helical" evidence="5">
    <location>
        <begin position="76"/>
        <end position="101"/>
    </location>
</feature>
<dbReference type="AlphaFoldDB" id="A0A8T2J4M5"/>
<dbReference type="InterPro" id="IPR006694">
    <property type="entry name" value="Fatty_acid_hydroxylase"/>
</dbReference>